<protein>
    <submittedName>
        <fullName evidence="2">Uncharacterized protein</fullName>
    </submittedName>
</protein>
<evidence type="ECO:0000313" key="3">
    <source>
        <dbReference type="Proteomes" id="UP000886841"/>
    </source>
</evidence>
<keyword evidence="1" id="KW-1133">Transmembrane helix</keyword>
<reference evidence="2" key="2">
    <citation type="journal article" date="2021" name="PeerJ">
        <title>Extensive microbial diversity within the chicken gut microbiome revealed by metagenomics and culture.</title>
        <authorList>
            <person name="Gilroy R."/>
            <person name="Ravi A."/>
            <person name="Getino M."/>
            <person name="Pursley I."/>
            <person name="Horton D.L."/>
            <person name="Alikhan N.F."/>
            <person name="Baker D."/>
            <person name="Gharbi K."/>
            <person name="Hall N."/>
            <person name="Watson M."/>
            <person name="Adriaenssens E.M."/>
            <person name="Foster-Nyarko E."/>
            <person name="Jarju S."/>
            <person name="Secka A."/>
            <person name="Antonio M."/>
            <person name="Oren A."/>
            <person name="Chaudhuri R.R."/>
            <person name="La Ragione R."/>
            <person name="Hildebrand F."/>
            <person name="Pallen M.J."/>
        </authorList>
    </citation>
    <scope>NUCLEOTIDE SEQUENCE</scope>
    <source>
        <strain evidence="2">ChiSxjej1B13-7041</strain>
    </source>
</reference>
<organism evidence="2 3">
    <name type="scientific">Candidatus Egerieimonas intestinavium</name>
    <dbReference type="NCBI Taxonomy" id="2840777"/>
    <lineage>
        <taxon>Bacteria</taxon>
        <taxon>Bacillati</taxon>
        <taxon>Bacillota</taxon>
        <taxon>Clostridia</taxon>
        <taxon>Lachnospirales</taxon>
        <taxon>Lachnospiraceae</taxon>
        <taxon>Lachnospiraceae incertae sedis</taxon>
        <taxon>Candidatus Egerieimonas</taxon>
    </lineage>
</organism>
<name>A0A9D1ELP6_9FIRM</name>
<keyword evidence="1" id="KW-0812">Transmembrane</keyword>
<keyword evidence="1" id="KW-0472">Membrane</keyword>
<dbReference type="Proteomes" id="UP000886841">
    <property type="component" value="Unassembled WGS sequence"/>
</dbReference>
<dbReference type="EMBL" id="DVHU01000100">
    <property type="protein sequence ID" value="HIR93967.1"/>
    <property type="molecule type" value="Genomic_DNA"/>
</dbReference>
<proteinExistence type="predicted"/>
<dbReference type="AlphaFoldDB" id="A0A9D1ELP6"/>
<comment type="caution">
    <text evidence="2">The sequence shown here is derived from an EMBL/GenBank/DDBJ whole genome shotgun (WGS) entry which is preliminary data.</text>
</comment>
<sequence>MRKERNSLYEYQKITLIGAAILTAIIVTGWLTMDKPKTYTMTVVEKGYDHLTCEDESGNIYLLRNEQVEEYISLEQIETGNVLKVTGKRYDILPLAGDFEEIEKLILV</sequence>
<gene>
    <name evidence="2" type="ORF">IAB98_11180</name>
</gene>
<evidence type="ECO:0000313" key="2">
    <source>
        <dbReference type="EMBL" id="HIR93967.1"/>
    </source>
</evidence>
<accession>A0A9D1ELP6</accession>
<feature type="transmembrane region" description="Helical" evidence="1">
    <location>
        <begin position="14"/>
        <end position="33"/>
    </location>
</feature>
<reference evidence="2" key="1">
    <citation type="submission" date="2020-10" db="EMBL/GenBank/DDBJ databases">
        <authorList>
            <person name="Gilroy R."/>
        </authorList>
    </citation>
    <scope>NUCLEOTIDE SEQUENCE</scope>
    <source>
        <strain evidence="2">ChiSxjej1B13-7041</strain>
    </source>
</reference>
<evidence type="ECO:0000256" key="1">
    <source>
        <dbReference type="SAM" id="Phobius"/>
    </source>
</evidence>